<comment type="caution">
    <text evidence="2">The sequence shown here is derived from an EMBL/GenBank/DDBJ whole genome shotgun (WGS) entry which is preliminary data.</text>
</comment>
<dbReference type="EMBL" id="JAWWNJ010000009">
    <property type="protein sequence ID" value="KAK7048515.1"/>
    <property type="molecule type" value="Genomic_DNA"/>
</dbReference>
<dbReference type="Gene3D" id="3.30.160.60">
    <property type="entry name" value="Classic Zinc Finger"/>
    <property type="match status" value="1"/>
</dbReference>
<feature type="compositionally biased region" description="Low complexity" evidence="1">
    <location>
        <begin position="232"/>
        <end position="243"/>
    </location>
</feature>
<sequence>MRLKELIEAIYNKAGSFSTVGSRRPSLAVLYNNLKAHTNPYEELENAAYLFPIEDDEPKTAIKKSYAAPAVASSYYSSTPYPPFAQSDANDSDSDSDSSSDASDSDVEPMDMDDATIDANEADPVVIFTDTPFMPPREVSPEITQLPEASHAPKAAKVSAKAPARRNAPSPKSRSRKRVRSPIADEESECDADSESVAGDASDDDEYVPLPSLNTRKRTRTRSVSPALYCRSSASPPASSISGDSDRPTKRPRLPPPSRNVQASISQIQENEEDSDDVNNFVCRVCGWVQKNQRLPDFKRHVKTHQRTFDDDAQKGWRCKGVLRSEASEWGIADDAPSYDFLGKERVGGCLKTFSRRDALKRHLDNSNVTCVGRPNAPNED</sequence>
<feature type="compositionally biased region" description="Polar residues" evidence="1">
    <location>
        <begin position="259"/>
        <end position="269"/>
    </location>
</feature>
<evidence type="ECO:0000313" key="2">
    <source>
        <dbReference type="EMBL" id="KAK7048515.1"/>
    </source>
</evidence>
<protein>
    <recommendedName>
        <fullName evidence="4">C2H2-type domain-containing protein</fullName>
    </recommendedName>
</protein>
<gene>
    <name evidence="2" type="ORF">R3P38DRAFT_2869854</name>
</gene>
<evidence type="ECO:0000256" key="1">
    <source>
        <dbReference type="SAM" id="MobiDB-lite"/>
    </source>
</evidence>
<accession>A0AAW0DC94</accession>
<feature type="compositionally biased region" description="Acidic residues" evidence="1">
    <location>
        <begin position="90"/>
        <end position="116"/>
    </location>
</feature>
<evidence type="ECO:0008006" key="4">
    <source>
        <dbReference type="Google" id="ProtNLM"/>
    </source>
</evidence>
<feature type="region of interest" description="Disordered" evidence="1">
    <location>
        <begin position="79"/>
        <end position="273"/>
    </location>
</feature>
<evidence type="ECO:0000313" key="3">
    <source>
        <dbReference type="Proteomes" id="UP001362999"/>
    </source>
</evidence>
<feature type="compositionally biased region" description="Acidic residues" evidence="1">
    <location>
        <begin position="184"/>
        <end position="194"/>
    </location>
</feature>
<reference evidence="2 3" key="1">
    <citation type="journal article" date="2024" name="J Genomics">
        <title>Draft genome sequencing and assembly of Favolaschia claudopus CIRM-BRFM 2984 isolated from oak limbs.</title>
        <authorList>
            <person name="Navarro D."/>
            <person name="Drula E."/>
            <person name="Chaduli D."/>
            <person name="Cazenave R."/>
            <person name="Ahrendt S."/>
            <person name="Wang J."/>
            <person name="Lipzen A."/>
            <person name="Daum C."/>
            <person name="Barry K."/>
            <person name="Grigoriev I.V."/>
            <person name="Favel A."/>
            <person name="Rosso M.N."/>
            <person name="Martin F."/>
        </authorList>
    </citation>
    <scope>NUCLEOTIDE SEQUENCE [LARGE SCALE GENOMIC DNA]</scope>
    <source>
        <strain evidence="2 3">CIRM-BRFM 2984</strain>
    </source>
</reference>
<feature type="compositionally biased region" description="Low complexity" evidence="1">
    <location>
        <begin position="149"/>
        <end position="172"/>
    </location>
</feature>
<dbReference type="Proteomes" id="UP001362999">
    <property type="component" value="Unassembled WGS sequence"/>
</dbReference>
<keyword evidence="3" id="KW-1185">Reference proteome</keyword>
<dbReference type="AlphaFoldDB" id="A0AAW0DC94"/>
<organism evidence="2 3">
    <name type="scientific">Favolaschia claudopus</name>
    <dbReference type="NCBI Taxonomy" id="2862362"/>
    <lineage>
        <taxon>Eukaryota</taxon>
        <taxon>Fungi</taxon>
        <taxon>Dikarya</taxon>
        <taxon>Basidiomycota</taxon>
        <taxon>Agaricomycotina</taxon>
        <taxon>Agaricomycetes</taxon>
        <taxon>Agaricomycetidae</taxon>
        <taxon>Agaricales</taxon>
        <taxon>Marasmiineae</taxon>
        <taxon>Mycenaceae</taxon>
        <taxon>Favolaschia</taxon>
    </lineage>
</organism>
<proteinExistence type="predicted"/>
<name>A0AAW0DC94_9AGAR</name>